<reference evidence="1" key="2">
    <citation type="journal article" date="2015" name="Data Brief">
        <title>Shoot transcriptome of the giant reed, Arundo donax.</title>
        <authorList>
            <person name="Barrero R.A."/>
            <person name="Guerrero F.D."/>
            <person name="Moolhuijzen P."/>
            <person name="Goolsby J.A."/>
            <person name="Tidwell J."/>
            <person name="Bellgard S.E."/>
            <person name="Bellgard M.I."/>
        </authorList>
    </citation>
    <scope>NUCLEOTIDE SEQUENCE</scope>
    <source>
        <tissue evidence="1">Shoot tissue taken approximately 20 cm above the soil surface</tissue>
    </source>
</reference>
<proteinExistence type="predicted"/>
<name>A0A0A9HLF6_ARUDO</name>
<sequence>MPATTPGSTTAVASTVGLISRAL</sequence>
<evidence type="ECO:0000313" key="1">
    <source>
        <dbReference type="EMBL" id="JAE33733.1"/>
    </source>
</evidence>
<protein>
    <submittedName>
        <fullName evidence="1">Uncharacterized protein</fullName>
    </submittedName>
</protein>
<accession>A0A0A9HLF6</accession>
<dbReference type="AlphaFoldDB" id="A0A0A9HLF6"/>
<dbReference type="EMBL" id="GBRH01164163">
    <property type="protein sequence ID" value="JAE33733.1"/>
    <property type="molecule type" value="Transcribed_RNA"/>
</dbReference>
<reference evidence="1" key="1">
    <citation type="submission" date="2014-09" db="EMBL/GenBank/DDBJ databases">
        <authorList>
            <person name="Magalhaes I.L.F."/>
            <person name="Oliveira U."/>
            <person name="Santos F.R."/>
            <person name="Vidigal T.H.D.A."/>
            <person name="Brescovit A.D."/>
            <person name="Santos A.J."/>
        </authorList>
    </citation>
    <scope>NUCLEOTIDE SEQUENCE</scope>
    <source>
        <tissue evidence="1">Shoot tissue taken approximately 20 cm above the soil surface</tissue>
    </source>
</reference>
<organism evidence="1">
    <name type="scientific">Arundo donax</name>
    <name type="common">Giant reed</name>
    <name type="synonym">Donax arundinaceus</name>
    <dbReference type="NCBI Taxonomy" id="35708"/>
    <lineage>
        <taxon>Eukaryota</taxon>
        <taxon>Viridiplantae</taxon>
        <taxon>Streptophyta</taxon>
        <taxon>Embryophyta</taxon>
        <taxon>Tracheophyta</taxon>
        <taxon>Spermatophyta</taxon>
        <taxon>Magnoliopsida</taxon>
        <taxon>Liliopsida</taxon>
        <taxon>Poales</taxon>
        <taxon>Poaceae</taxon>
        <taxon>PACMAD clade</taxon>
        <taxon>Arundinoideae</taxon>
        <taxon>Arundineae</taxon>
        <taxon>Arundo</taxon>
    </lineage>
</organism>